<dbReference type="EMBL" id="AMLP01000061">
    <property type="protein sequence ID" value="ELS57375.1"/>
    <property type="molecule type" value="Genomic_DNA"/>
</dbReference>
<protein>
    <submittedName>
        <fullName evidence="2">Uncharacterized protein</fullName>
    </submittedName>
</protein>
<accession>L8PLL1</accession>
<name>L8PLL1_STRVR</name>
<reference evidence="2 3" key="1">
    <citation type="journal article" date="2013" name="Genome Announc.">
        <title>Draft Genome Sequence of Streptomyces viridochromogenes Strain Tu57, Producer of Avilamycin.</title>
        <authorList>
            <person name="Gruning B.A."/>
            <person name="Erxleben A."/>
            <person name="Hahnlein A."/>
            <person name="Gunther S."/>
        </authorList>
    </citation>
    <scope>NUCLEOTIDE SEQUENCE [LARGE SCALE GENOMIC DNA]</scope>
    <source>
        <strain evidence="2 3">Tue57</strain>
    </source>
</reference>
<sequence>MRSPACPRVGCGTSRACLLPMRRHTGQADGITAGTVGGGRCPGRHAGENRGAWEPAAGSRAAALLGNEARGSWASPSPQSSPLIHGMD</sequence>
<feature type="region of interest" description="Disordered" evidence="1">
    <location>
        <begin position="68"/>
        <end position="88"/>
    </location>
</feature>
<evidence type="ECO:0000256" key="1">
    <source>
        <dbReference type="SAM" id="MobiDB-lite"/>
    </source>
</evidence>
<dbReference type="PATRIC" id="fig|1160705.3.peg.1810"/>
<dbReference type="Proteomes" id="UP000011205">
    <property type="component" value="Unassembled WGS sequence"/>
</dbReference>
<comment type="caution">
    <text evidence="2">The sequence shown here is derived from an EMBL/GenBank/DDBJ whole genome shotgun (WGS) entry which is preliminary data.</text>
</comment>
<proteinExistence type="predicted"/>
<organism evidence="2 3">
    <name type="scientific">Streptomyces viridochromogenes Tue57</name>
    <dbReference type="NCBI Taxonomy" id="1160705"/>
    <lineage>
        <taxon>Bacteria</taxon>
        <taxon>Bacillati</taxon>
        <taxon>Actinomycetota</taxon>
        <taxon>Actinomycetes</taxon>
        <taxon>Kitasatosporales</taxon>
        <taxon>Streptomycetaceae</taxon>
        <taxon>Streptomyces</taxon>
    </lineage>
</organism>
<evidence type="ECO:0000313" key="2">
    <source>
        <dbReference type="EMBL" id="ELS57375.1"/>
    </source>
</evidence>
<dbReference type="AlphaFoldDB" id="L8PLL1"/>
<evidence type="ECO:0000313" key="3">
    <source>
        <dbReference type="Proteomes" id="UP000011205"/>
    </source>
</evidence>
<gene>
    <name evidence="2" type="ORF">STVIR_1816</name>
</gene>